<gene>
    <name evidence="1" type="ORF">ECRASSUSDP1_LOCUS10385</name>
</gene>
<comment type="caution">
    <text evidence="1">The sequence shown here is derived from an EMBL/GenBank/DDBJ whole genome shotgun (WGS) entry which is preliminary data.</text>
</comment>
<organism evidence="1 2">
    <name type="scientific">Euplotes crassus</name>
    <dbReference type="NCBI Taxonomy" id="5936"/>
    <lineage>
        <taxon>Eukaryota</taxon>
        <taxon>Sar</taxon>
        <taxon>Alveolata</taxon>
        <taxon>Ciliophora</taxon>
        <taxon>Intramacronucleata</taxon>
        <taxon>Spirotrichea</taxon>
        <taxon>Hypotrichia</taxon>
        <taxon>Euplotida</taxon>
        <taxon>Euplotidae</taxon>
        <taxon>Moneuplotes</taxon>
    </lineage>
</organism>
<sequence length="131" mass="15766">MTVFCFRTHCGWLGCSISRGCTFRSSKYYGSLRLNNASVSTRTCSFLCRLCCMSDNFSEVYGVNKVEFVEFFCIIFRLFKQRYVQQLIVYFFREFFSIRRELVWKAKQRLCELEHFQLDFSYPMLIADYQD</sequence>
<proteinExistence type="predicted"/>
<dbReference type="Proteomes" id="UP001295684">
    <property type="component" value="Unassembled WGS sequence"/>
</dbReference>
<dbReference type="AlphaFoldDB" id="A0AAD1XEK5"/>
<accession>A0AAD1XEK5</accession>
<keyword evidence="2" id="KW-1185">Reference proteome</keyword>
<evidence type="ECO:0000313" key="2">
    <source>
        <dbReference type="Proteomes" id="UP001295684"/>
    </source>
</evidence>
<name>A0AAD1XEK5_EUPCR</name>
<dbReference type="EMBL" id="CAMPGE010010241">
    <property type="protein sequence ID" value="CAI2369088.1"/>
    <property type="molecule type" value="Genomic_DNA"/>
</dbReference>
<evidence type="ECO:0000313" key="1">
    <source>
        <dbReference type="EMBL" id="CAI2369088.1"/>
    </source>
</evidence>
<reference evidence="1" key="1">
    <citation type="submission" date="2023-07" db="EMBL/GenBank/DDBJ databases">
        <authorList>
            <consortium name="AG Swart"/>
            <person name="Singh M."/>
            <person name="Singh A."/>
            <person name="Seah K."/>
            <person name="Emmerich C."/>
        </authorList>
    </citation>
    <scope>NUCLEOTIDE SEQUENCE</scope>
    <source>
        <strain evidence="1">DP1</strain>
    </source>
</reference>
<protein>
    <submittedName>
        <fullName evidence="1">Uncharacterized protein</fullName>
    </submittedName>
</protein>